<evidence type="ECO:0000313" key="3">
    <source>
        <dbReference type="EMBL" id="GMJ09877.1"/>
    </source>
</evidence>
<feature type="region of interest" description="Disordered" evidence="1">
    <location>
        <begin position="54"/>
        <end position="85"/>
    </location>
</feature>
<keyword evidence="4" id="KW-1185">Reference proteome</keyword>
<gene>
    <name evidence="3" type="ORF">HRI_004656900</name>
</gene>
<dbReference type="AlphaFoldDB" id="A0A9W7J7W8"/>
<dbReference type="OrthoDB" id="1749531at2759"/>
<reference evidence="3" key="1">
    <citation type="submission" date="2023-05" db="EMBL/GenBank/DDBJ databases">
        <title>Genome and transcriptome analyses reveal genes involved in the formation of fine ridges on petal epidermal cells in Hibiscus trionum.</title>
        <authorList>
            <person name="Koshimizu S."/>
            <person name="Masuda S."/>
            <person name="Ishii T."/>
            <person name="Shirasu K."/>
            <person name="Hoshino A."/>
            <person name="Arita M."/>
        </authorList>
    </citation>
    <scope>NUCLEOTIDE SEQUENCE</scope>
    <source>
        <strain evidence="3">Hamamatsu line</strain>
    </source>
</reference>
<feature type="domain" description="Retrotransposon gag" evidence="2">
    <location>
        <begin position="126"/>
        <end position="214"/>
    </location>
</feature>
<dbReference type="Proteomes" id="UP001165190">
    <property type="component" value="Unassembled WGS sequence"/>
</dbReference>
<dbReference type="InterPro" id="IPR005162">
    <property type="entry name" value="Retrotrans_gag_dom"/>
</dbReference>
<proteinExistence type="predicted"/>
<evidence type="ECO:0000313" key="4">
    <source>
        <dbReference type="Proteomes" id="UP001165190"/>
    </source>
</evidence>
<sequence>MVNNAETLKHLQETSSRHEQALLALQMTSASNAQALQDVLRQLTGIFEQLAQSSQHPPVFEGASGTKPPRGKERVRPDGEEDFPFPPKPISVELPLFTGKDPEEWIASAQDFFDFYGTEDHHRVTMASFRMDDIAKRWYRWMQCRRQLAGWDHLVEAIRKRFAVTEIESPEGQLTKLCQTASVEEYQTRFEELALRTDNLPEVFLIQCFIYGLRSDIKNEVLASRASTTADALATARFHETCLAEVKRAMTRPVGPKPPTNFPNSTATAPSPRHIPGQPPPSAATNTSLQPRRLSAAEVQLRREKGLCFYCDEKFTPGHKCKSPQLFLLDDECEDHVEPSVQPSEQSPDDSNEHPWVSFNALAGCYTPNTLRVTGTVRG</sequence>
<organism evidence="3 4">
    <name type="scientific">Hibiscus trionum</name>
    <name type="common">Flower of an hour</name>
    <dbReference type="NCBI Taxonomy" id="183268"/>
    <lineage>
        <taxon>Eukaryota</taxon>
        <taxon>Viridiplantae</taxon>
        <taxon>Streptophyta</taxon>
        <taxon>Embryophyta</taxon>
        <taxon>Tracheophyta</taxon>
        <taxon>Spermatophyta</taxon>
        <taxon>Magnoliopsida</taxon>
        <taxon>eudicotyledons</taxon>
        <taxon>Gunneridae</taxon>
        <taxon>Pentapetalae</taxon>
        <taxon>rosids</taxon>
        <taxon>malvids</taxon>
        <taxon>Malvales</taxon>
        <taxon>Malvaceae</taxon>
        <taxon>Malvoideae</taxon>
        <taxon>Hibiscus</taxon>
    </lineage>
</organism>
<evidence type="ECO:0000256" key="1">
    <source>
        <dbReference type="SAM" id="MobiDB-lite"/>
    </source>
</evidence>
<feature type="region of interest" description="Disordered" evidence="1">
    <location>
        <begin position="250"/>
        <end position="291"/>
    </location>
</feature>
<name>A0A9W7J7W8_HIBTR</name>
<dbReference type="PANTHER" id="PTHR33223:SF6">
    <property type="entry name" value="CCHC-TYPE DOMAIN-CONTAINING PROTEIN"/>
    <property type="match status" value="1"/>
</dbReference>
<comment type="caution">
    <text evidence="3">The sequence shown here is derived from an EMBL/GenBank/DDBJ whole genome shotgun (WGS) entry which is preliminary data.</text>
</comment>
<feature type="region of interest" description="Disordered" evidence="1">
    <location>
        <begin position="335"/>
        <end position="354"/>
    </location>
</feature>
<dbReference type="Pfam" id="PF03732">
    <property type="entry name" value="Retrotrans_gag"/>
    <property type="match status" value="1"/>
</dbReference>
<accession>A0A9W7J7W8</accession>
<dbReference type="EMBL" id="BSYR01000056">
    <property type="protein sequence ID" value="GMJ09877.1"/>
    <property type="molecule type" value="Genomic_DNA"/>
</dbReference>
<protein>
    <recommendedName>
        <fullName evidence="2">Retrotransposon gag domain-containing protein</fullName>
    </recommendedName>
</protein>
<evidence type="ECO:0000259" key="2">
    <source>
        <dbReference type="Pfam" id="PF03732"/>
    </source>
</evidence>
<dbReference type="PANTHER" id="PTHR33223">
    <property type="entry name" value="CCHC-TYPE DOMAIN-CONTAINING PROTEIN"/>
    <property type="match status" value="1"/>
</dbReference>